<evidence type="ECO:0000256" key="5">
    <source>
        <dbReference type="ARBA" id="ARBA00022679"/>
    </source>
</evidence>
<keyword evidence="11" id="KW-1185">Reference proteome</keyword>
<feature type="compositionally biased region" description="Acidic residues" evidence="9">
    <location>
        <begin position="406"/>
        <end position="415"/>
    </location>
</feature>
<name>A0ABR3G8T5_9PEZI</name>
<evidence type="ECO:0000256" key="1">
    <source>
        <dbReference type="ARBA" id="ARBA00004604"/>
    </source>
</evidence>
<dbReference type="EMBL" id="JBBBZM010000173">
    <property type="protein sequence ID" value="KAL0632368.1"/>
    <property type="molecule type" value="Genomic_DNA"/>
</dbReference>
<dbReference type="PANTHER" id="PTHR12787">
    <property type="entry name" value="RIBOSOMAL RNA-PROCESSING PROTEIN 8"/>
    <property type="match status" value="1"/>
</dbReference>
<keyword evidence="5 8" id="KW-0808">Transferase</keyword>
<organism evidence="10 11">
    <name type="scientific">Discina gigas</name>
    <dbReference type="NCBI Taxonomy" id="1032678"/>
    <lineage>
        <taxon>Eukaryota</taxon>
        <taxon>Fungi</taxon>
        <taxon>Dikarya</taxon>
        <taxon>Ascomycota</taxon>
        <taxon>Pezizomycotina</taxon>
        <taxon>Pezizomycetes</taxon>
        <taxon>Pezizales</taxon>
        <taxon>Discinaceae</taxon>
        <taxon>Discina</taxon>
    </lineage>
</organism>
<accession>A0ABR3G8T5</accession>
<comment type="function">
    <text evidence="8">S-adenosyl-L-methionine-dependent methyltransferase that specifically methylates the N(1) position of adenine in helix 25.1 in 25S rRNA. Required both for ribosomal 40S and 60S subunits biogenesis. Required for efficient pre-rRNA cleavage at site A2.</text>
</comment>
<evidence type="ECO:0000313" key="10">
    <source>
        <dbReference type="EMBL" id="KAL0632368.1"/>
    </source>
</evidence>
<dbReference type="GO" id="GO:0106142">
    <property type="term" value="F:rRNA (adenine-N1-)-methyltransferase activity"/>
    <property type="evidence" value="ECO:0007669"/>
    <property type="project" value="UniProtKB-EC"/>
</dbReference>
<evidence type="ECO:0000256" key="9">
    <source>
        <dbReference type="SAM" id="MobiDB-lite"/>
    </source>
</evidence>
<feature type="region of interest" description="Disordered" evidence="9">
    <location>
        <begin position="90"/>
        <end position="189"/>
    </location>
</feature>
<feature type="compositionally biased region" description="Basic and acidic residues" evidence="9">
    <location>
        <begin position="61"/>
        <end position="73"/>
    </location>
</feature>
<keyword evidence="6 8" id="KW-0949">S-adenosyl-L-methionine</keyword>
<reference evidence="10 11" key="1">
    <citation type="submission" date="2024-02" db="EMBL/GenBank/DDBJ databases">
        <title>Discinaceae phylogenomics.</title>
        <authorList>
            <person name="Dirks A.C."/>
            <person name="James T.Y."/>
        </authorList>
    </citation>
    <scope>NUCLEOTIDE SEQUENCE [LARGE SCALE GENOMIC DNA]</scope>
    <source>
        <strain evidence="10 11">ACD0624</strain>
    </source>
</reference>
<evidence type="ECO:0000313" key="11">
    <source>
        <dbReference type="Proteomes" id="UP001447188"/>
    </source>
</evidence>
<gene>
    <name evidence="10" type="primary">RRP8</name>
    <name evidence="10" type="ORF">Q9L58_008763</name>
</gene>
<feature type="compositionally biased region" description="Basic residues" evidence="9">
    <location>
        <begin position="23"/>
        <end position="32"/>
    </location>
</feature>
<keyword evidence="3 8" id="KW-0698">rRNA processing</keyword>
<comment type="subcellular location">
    <subcellularLocation>
        <location evidence="1 8">Nucleus</location>
        <location evidence="1 8">Nucleolus</location>
    </subcellularLocation>
</comment>
<evidence type="ECO:0000256" key="6">
    <source>
        <dbReference type="ARBA" id="ARBA00022691"/>
    </source>
</evidence>
<evidence type="ECO:0000256" key="8">
    <source>
        <dbReference type="RuleBase" id="RU365074"/>
    </source>
</evidence>
<evidence type="ECO:0000256" key="3">
    <source>
        <dbReference type="ARBA" id="ARBA00022552"/>
    </source>
</evidence>
<dbReference type="CDD" id="cd02440">
    <property type="entry name" value="AdoMet_MTases"/>
    <property type="match status" value="1"/>
</dbReference>
<protein>
    <recommendedName>
        <fullName evidence="8">Ribosomal RNA-processing protein 8</fullName>
        <ecNumber evidence="8">2.1.1.-</ecNumber>
    </recommendedName>
</protein>
<feature type="region of interest" description="Disordered" evidence="9">
    <location>
        <begin position="1"/>
        <end position="73"/>
    </location>
</feature>
<proteinExistence type="inferred from homology"/>
<keyword evidence="7 8" id="KW-0539">Nucleus</keyword>
<comment type="caution">
    <text evidence="10">The sequence shown here is derived from an EMBL/GenBank/DDBJ whole genome shotgun (WGS) entry which is preliminary data.</text>
</comment>
<dbReference type="SUPFAM" id="SSF53335">
    <property type="entry name" value="S-adenosyl-L-methionine-dependent methyltransferases"/>
    <property type="match status" value="1"/>
</dbReference>
<evidence type="ECO:0000256" key="2">
    <source>
        <dbReference type="ARBA" id="ARBA00006301"/>
    </source>
</evidence>
<comment type="similarity">
    <text evidence="2 8">Belongs to the methyltransferase superfamily. RRP8 family.</text>
</comment>
<dbReference type="InterPro" id="IPR029063">
    <property type="entry name" value="SAM-dependent_MTases_sf"/>
</dbReference>
<dbReference type="Gene3D" id="1.10.10.2150">
    <property type="entry name" value="Ribosomal RNA-processing protein 8, N-terminal domain"/>
    <property type="match status" value="1"/>
</dbReference>
<evidence type="ECO:0000256" key="7">
    <source>
        <dbReference type="ARBA" id="ARBA00023242"/>
    </source>
</evidence>
<sequence length="509" mass="56839">MFAVSGWNLVSGPKTQTDESGKKPKQHKKKTAKSASETNAVPLSNKRSFGTAAAASETPVEPEKTVPKMTKAERNTVVTADNVLALYEKVIEGKAAKRSRDRKKKKERKEKATQEGAEVGEPIDVVKAEGKKNKRSKPHEEPSETATSATDGPPKKRKKAENPPSTISTLSVTAPAPAAAPSTTPGLTPLQQKMRAKLSSARFRHINEILYTTPSAASHSLFTSQPEMYSEYHIGFRQQVQVWPENPVDVFVRALQDRSKIKFERGHNKKWNSTEKGILALPRDREDGICTVADLGCGDAKIAGAINHQKPRGKGKVRVLSYDLQASTPDVTVADIAHLPLEAESVDIAIFCLALMGTNFLEFVEEAFRILRWRGELWIAEIKSRFNRPTSTKGQVIGGKKKKKDEDEDEGESIEPDGKKLDTETFRPFIEALSRRGFVLRGQVDEGNKMFVRMEFVKMPEREKRMQDDDAEAETGNGETWKAKKRKSKFLQDEVKEDRILKPCVYKLR</sequence>
<feature type="compositionally biased region" description="Polar residues" evidence="9">
    <location>
        <begin position="34"/>
        <end position="48"/>
    </location>
</feature>
<feature type="region of interest" description="Disordered" evidence="9">
    <location>
        <begin position="462"/>
        <end position="487"/>
    </location>
</feature>
<dbReference type="Proteomes" id="UP001447188">
    <property type="component" value="Unassembled WGS sequence"/>
</dbReference>
<dbReference type="PANTHER" id="PTHR12787:SF0">
    <property type="entry name" value="RIBOSOMAL RNA-PROCESSING PROTEIN 8"/>
    <property type="match status" value="1"/>
</dbReference>
<dbReference type="InterPro" id="IPR042036">
    <property type="entry name" value="RRP8_N"/>
</dbReference>
<dbReference type="Gene3D" id="3.40.50.150">
    <property type="entry name" value="Vaccinia Virus protein VP39"/>
    <property type="match status" value="1"/>
</dbReference>
<feature type="region of interest" description="Disordered" evidence="9">
    <location>
        <begin position="389"/>
        <end position="420"/>
    </location>
</feature>
<feature type="compositionally biased region" description="Low complexity" evidence="9">
    <location>
        <begin position="168"/>
        <end position="189"/>
    </location>
</feature>
<feature type="compositionally biased region" description="Basic residues" evidence="9">
    <location>
        <begin position="96"/>
        <end position="108"/>
    </location>
</feature>
<dbReference type="InterPro" id="IPR007823">
    <property type="entry name" value="RRP8"/>
</dbReference>
<dbReference type="EC" id="2.1.1.-" evidence="8"/>
<keyword evidence="4 8" id="KW-0489">Methyltransferase</keyword>
<evidence type="ECO:0000256" key="4">
    <source>
        <dbReference type="ARBA" id="ARBA00022603"/>
    </source>
</evidence>
<dbReference type="Pfam" id="PF05148">
    <property type="entry name" value="Methyltransf_8"/>
    <property type="match status" value="1"/>
</dbReference>